<dbReference type="InterPro" id="IPR003871">
    <property type="entry name" value="RFA1B/D_OB_1st"/>
</dbReference>
<dbReference type="EMBL" id="OX451737">
    <property type="protein sequence ID" value="CAI8597780.1"/>
    <property type="molecule type" value="Genomic_DNA"/>
</dbReference>
<accession>A0AAV0ZN02</accession>
<evidence type="ECO:0000259" key="1">
    <source>
        <dbReference type="Pfam" id="PF02721"/>
    </source>
</evidence>
<organism evidence="2 3">
    <name type="scientific">Vicia faba</name>
    <name type="common">Broad bean</name>
    <name type="synonym">Faba vulgaris</name>
    <dbReference type="NCBI Taxonomy" id="3906"/>
    <lineage>
        <taxon>Eukaryota</taxon>
        <taxon>Viridiplantae</taxon>
        <taxon>Streptophyta</taxon>
        <taxon>Embryophyta</taxon>
        <taxon>Tracheophyta</taxon>
        <taxon>Spermatophyta</taxon>
        <taxon>Magnoliopsida</taxon>
        <taxon>eudicotyledons</taxon>
        <taxon>Gunneridae</taxon>
        <taxon>Pentapetalae</taxon>
        <taxon>rosids</taxon>
        <taxon>fabids</taxon>
        <taxon>Fabales</taxon>
        <taxon>Fabaceae</taxon>
        <taxon>Papilionoideae</taxon>
        <taxon>50 kb inversion clade</taxon>
        <taxon>NPAAA clade</taxon>
        <taxon>Hologalegina</taxon>
        <taxon>IRL clade</taxon>
        <taxon>Fabeae</taxon>
        <taxon>Vicia</taxon>
    </lineage>
</organism>
<sequence length="123" mass="13890">MSFSLLVVDFTNGMFPPSKDICSDSEEALASDLVNKAMMFHPSIVLQLVTKKTLEILLGRSSLMPSLFIASRGVNFVNEITPAKESWNIDVRVVRLWFVPDMNVKQKYFAMETVLMDDKGDKI</sequence>
<proteinExistence type="predicted"/>
<feature type="domain" description="Replication protein A 70 kDa DNA-binding subunit B/D first OB fold" evidence="1">
    <location>
        <begin position="75"/>
        <end position="123"/>
    </location>
</feature>
<gene>
    <name evidence="2" type="ORF">VFH_II097240</name>
</gene>
<dbReference type="Proteomes" id="UP001157006">
    <property type="component" value="Chromosome 2"/>
</dbReference>
<keyword evidence="3" id="KW-1185">Reference proteome</keyword>
<dbReference type="Pfam" id="PF02721">
    <property type="entry name" value="DUF223"/>
    <property type="match status" value="1"/>
</dbReference>
<evidence type="ECO:0000313" key="2">
    <source>
        <dbReference type="EMBL" id="CAI8597780.1"/>
    </source>
</evidence>
<name>A0AAV0ZN02_VICFA</name>
<evidence type="ECO:0000313" key="3">
    <source>
        <dbReference type="Proteomes" id="UP001157006"/>
    </source>
</evidence>
<reference evidence="2 3" key="1">
    <citation type="submission" date="2023-01" db="EMBL/GenBank/DDBJ databases">
        <authorList>
            <person name="Kreplak J."/>
        </authorList>
    </citation>
    <scope>NUCLEOTIDE SEQUENCE [LARGE SCALE GENOMIC DNA]</scope>
</reference>
<dbReference type="AlphaFoldDB" id="A0AAV0ZN02"/>
<protein>
    <recommendedName>
        <fullName evidence="1">Replication protein A 70 kDa DNA-binding subunit B/D first OB fold domain-containing protein</fullName>
    </recommendedName>
</protein>